<keyword evidence="4" id="KW-1185">Reference proteome</keyword>
<dbReference type="PRINTS" id="PR00081">
    <property type="entry name" value="GDHRDH"/>
</dbReference>
<dbReference type="PROSITE" id="PS00061">
    <property type="entry name" value="ADH_SHORT"/>
    <property type="match status" value="1"/>
</dbReference>
<dbReference type="InterPro" id="IPR002347">
    <property type="entry name" value="SDR_fam"/>
</dbReference>
<accession>A0ABU0H759</accession>
<name>A0ABU0H759_9HYPH</name>
<dbReference type="InterPro" id="IPR020904">
    <property type="entry name" value="Sc_DH/Rdtase_CS"/>
</dbReference>
<dbReference type="EMBL" id="JAUSVO010000003">
    <property type="protein sequence ID" value="MDQ0438144.1"/>
    <property type="molecule type" value="Genomic_DNA"/>
</dbReference>
<dbReference type="PANTHER" id="PTHR43639">
    <property type="entry name" value="OXIDOREDUCTASE, SHORT-CHAIN DEHYDROGENASE/REDUCTASE FAMILY (AFU_ORTHOLOGUE AFUA_5G02870)"/>
    <property type="match status" value="1"/>
</dbReference>
<organism evidence="3 4">
    <name type="scientific">Kaistia dalseonensis</name>
    <dbReference type="NCBI Taxonomy" id="410840"/>
    <lineage>
        <taxon>Bacteria</taxon>
        <taxon>Pseudomonadati</taxon>
        <taxon>Pseudomonadota</taxon>
        <taxon>Alphaproteobacteria</taxon>
        <taxon>Hyphomicrobiales</taxon>
        <taxon>Kaistiaceae</taxon>
        <taxon>Kaistia</taxon>
    </lineage>
</organism>
<reference evidence="3 4" key="1">
    <citation type="submission" date="2023-07" db="EMBL/GenBank/DDBJ databases">
        <title>Genomic Encyclopedia of Type Strains, Phase IV (KMG-IV): sequencing the most valuable type-strain genomes for metagenomic binning, comparative biology and taxonomic classification.</title>
        <authorList>
            <person name="Goeker M."/>
        </authorList>
    </citation>
    <scope>NUCLEOTIDE SEQUENCE [LARGE SCALE GENOMIC DNA]</scope>
    <source>
        <strain evidence="3 4">B6-8</strain>
    </source>
</reference>
<dbReference type="Proteomes" id="UP001241603">
    <property type="component" value="Unassembled WGS sequence"/>
</dbReference>
<evidence type="ECO:0000256" key="2">
    <source>
        <dbReference type="ARBA" id="ARBA00023002"/>
    </source>
</evidence>
<evidence type="ECO:0000256" key="1">
    <source>
        <dbReference type="ARBA" id="ARBA00006484"/>
    </source>
</evidence>
<evidence type="ECO:0000313" key="4">
    <source>
        <dbReference type="Proteomes" id="UP001241603"/>
    </source>
</evidence>
<protein>
    <submittedName>
        <fullName evidence="3">NAD(P)-dependent dehydrogenase (Short-subunit alcohol dehydrogenase family)</fullName>
    </submittedName>
</protein>
<dbReference type="InterPro" id="IPR036291">
    <property type="entry name" value="NAD(P)-bd_dom_sf"/>
</dbReference>
<dbReference type="SUPFAM" id="SSF51735">
    <property type="entry name" value="NAD(P)-binding Rossmann-fold domains"/>
    <property type="match status" value="1"/>
</dbReference>
<sequence length="252" mass="26364">MAIVTGGRRGMGHTIAAELAAEGAIIAIVTHGDLAAAEAIAGTFGPDAIAIEADITNQASVNRMVDEVVARLGRVDILVNNAGYGKAAPLTELSEDDWDAVYAVNVKGTFLCSAAVARVMMKQQSGSIVNIIAASAHRSFPRSGAYGSSKAAVVSLTQQMALEWSPFGIRVNGVSPGAIRDPETNWQEAEPWLIKEVSRLPLKRAGLTIDIAKAVAFLASDDAAYITAQTLPVDGGGVATWHLSAYLYDGDK</sequence>
<dbReference type="PRINTS" id="PR00080">
    <property type="entry name" value="SDRFAMILY"/>
</dbReference>
<comment type="caution">
    <text evidence="3">The sequence shown here is derived from an EMBL/GenBank/DDBJ whole genome shotgun (WGS) entry which is preliminary data.</text>
</comment>
<gene>
    <name evidence="3" type="ORF">QO014_002536</name>
</gene>
<comment type="similarity">
    <text evidence="1">Belongs to the short-chain dehydrogenases/reductases (SDR) family.</text>
</comment>
<dbReference type="CDD" id="cd05233">
    <property type="entry name" value="SDR_c"/>
    <property type="match status" value="1"/>
</dbReference>
<dbReference type="Pfam" id="PF13561">
    <property type="entry name" value="adh_short_C2"/>
    <property type="match status" value="1"/>
</dbReference>
<proteinExistence type="inferred from homology"/>
<dbReference type="PANTHER" id="PTHR43639:SF1">
    <property type="entry name" value="SHORT-CHAIN DEHYDROGENASE_REDUCTASE FAMILY PROTEIN"/>
    <property type="match status" value="1"/>
</dbReference>
<dbReference type="Gene3D" id="3.40.50.720">
    <property type="entry name" value="NAD(P)-binding Rossmann-like Domain"/>
    <property type="match status" value="1"/>
</dbReference>
<evidence type="ECO:0000313" key="3">
    <source>
        <dbReference type="EMBL" id="MDQ0438144.1"/>
    </source>
</evidence>
<keyword evidence="2" id="KW-0560">Oxidoreductase</keyword>